<sequence>MEQDSDIFDQPALVWFRADLRTADNAALRAACRHSAVVPVFIRENPSPARPLGGARAWWLHHSLASLAARLEKLGAPLLLLTGDPARLIPELAASTGASAVYWNRRYDPAFQEADAGLKAHLADRGIVTESFAGQLLHEPTRLRTGGGVPYKVYTPFWRAMELGIEDCRPLPAPDHLPGRPADGVPDCEALESWQLHPFKPDWSGGLQETWTPGEDGAHARLAVFLDQRLQGYAERRDIPGKPTTSGLSPHLATGEITPAQIIEALSQSDAPAAPDDRSKFRKEVGWREFAWHLLVNDPDLVTSNHNPKFDDFPWSDNAAALAAWQKGMTGYPIVDAGMRELWQTGWMHNRVRMVVASFLTKHLLIDWRQGEAWFWDTLVDADPASNAVSWQWVAGSGADAAPYFRIFNPVLQGEKFDADGAYVRRYVPELKDMPDRFLHKPWDAPDEVCLAAGVQLGVTYPKPIVDHQAARDRALAAYNKIKDAA</sequence>
<comment type="cofactor">
    <cofactor evidence="8">
        <name>FAD</name>
        <dbReference type="ChEBI" id="CHEBI:57692"/>
    </cofactor>
    <text evidence="8">Binds 1 FAD per subunit.</text>
</comment>
<name>A0A1C1YZE9_9HYPH</name>
<evidence type="ECO:0000313" key="12">
    <source>
        <dbReference type="EMBL" id="OCW58878.1"/>
    </source>
</evidence>
<feature type="binding site" evidence="8">
    <location>
        <position position="281"/>
    </location>
    <ligand>
        <name>FAD</name>
        <dbReference type="ChEBI" id="CHEBI:57692"/>
    </ligand>
</feature>
<gene>
    <name evidence="12" type="ORF">AWJ14_21130</name>
</gene>
<keyword evidence="5 8" id="KW-0274">FAD</keyword>
<dbReference type="GO" id="GO:0071949">
    <property type="term" value="F:FAD binding"/>
    <property type="evidence" value="ECO:0007669"/>
    <property type="project" value="TreeGrafter"/>
</dbReference>
<dbReference type="FunFam" id="1.10.579.10:FF:000003">
    <property type="entry name" value="Deoxyribodipyrimidine photo-lyase"/>
    <property type="match status" value="1"/>
</dbReference>
<dbReference type="STRING" id="1480615.AWJ14_21130"/>
<evidence type="ECO:0000256" key="1">
    <source>
        <dbReference type="ARBA" id="ARBA00001932"/>
    </source>
</evidence>
<dbReference type="PRINTS" id="PR00147">
    <property type="entry name" value="DNAPHOTLYASE"/>
</dbReference>
<dbReference type="PROSITE" id="PS51645">
    <property type="entry name" value="PHR_CRY_ALPHA_BETA"/>
    <property type="match status" value="1"/>
</dbReference>
<dbReference type="EC" id="4.1.99.3" evidence="2"/>
<dbReference type="Gene3D" id="3.40.50.620">
    <property type="entry name" value="HUPs"/>
    <property type="match status" value="1"/>
</dbReference>
<dbReference type="InterPro" id="IPR014729">
    <property type="entry name" value="Rossmann-like_a/b/a_fold"/>
</dbReference>
<dbReference type="InterPro" id="IPR006050">
    <property type="entry name" value="DNA_photolyase_N"/>
</dbReference>
<feature type="binding site" evidence="8">
    <location>
        <position position="233"/>
    </location>
    <ligand>
        <name>FAD</name>
        <dbReference type="ChEBI" id="CHEBI:57692"/>
    </ligand>
</feature>
<evidence type="ECO:0000256" key="2">
    <source>
        <dbReference type="ARBA" id="ARBA00013149"/>
    </source>
</evidence>
<dbReference type="Proteomes" id="UP000094795">
    <property type="component" value="Unassembled WGS sequence"/>
</dbReference>
<dbReference type="Gene3D" id="1.10.579.10">
    <property type="entry name" value="DNA Cyclobutane Dipyrimidine Photolyase, subunit A, domain 3"/>
    <property type="match status" value="1"/>
</dbReference>
<dbReference type="Pfam" id="PF00875">
    <property type="entry name" value="DNA_photolyase"/>
    <property type="match status" value="1"/>
</dbReference>
<keyword evidence="13" id="KW-1185">Reference proteome</keyword>
<comment type="caution">
    <text evidence="12">The sequence shown here is derived from an EMBL/GenBank/DDBJ whole genome shotgun (WGS) entry which is preliminary data.</text>
</comment>
<evidence type="ECO:0000256" key="5">
    <source>
        <dbReference type="ARBA" id="ARBA00022827"/>
    </source>
</evidence>
<dbReference type="GO" id="GO:0009416">
    <property type="term" value="P:response to light stimulus"/>
    <property type="evidence" value="ECO:0007669"/>
    <property type="project" value="TreeGrafter"/>
</dbReference>
<keyword evidence="6 10" id="KW-0157">Chromophore</keyword>
<dbReference type="PANTHER" id="PTHR11455">
    <property type="entry name" value="CRYPTOCHROME"/>
    <property type="match status" value="1"/>
</dbReference>
<dbReference type="SUPFAM" id="SSF52425">
    <property type="entry name" value="Cryptochrome/photolyase, N-terminal domain"/>
    <property type="match status" value="1"/>
</dbReference>
<dbReference type="EMBL" id="LQZT01000003">
    <property type="protein sequence ID" value="OCW58878.1"/>
    <property type="molecule type" value="Genomic_DNA"/>
</dbReference>
<organism evidence="12 13">
    <name type="scientific">Hoeflea olei</name>
    <dbReference type="NCBI Taxonomy" id="1480615"/>
    <lineage>
        <taxon>Bacteria</taxon>
        <taxon>Pseudomonadati</taxon>
        <taxon>Pseudomonadota</taxon>
        <taxon>Alphaproteobacteria</taxon>
        <taxon>Hyphomicrobiales</taxon>
        <taxon>Rhizobiaceae</taxon>
        <taxon>Hoeflea</taxon>
    </lineage>
</organism>
<feature type="site" description="Electron transfer via tryptophanyl radical" evidence="9">
    <location>
        <position position="391"/>
    </location>
</feature>
<dbReference type="PROSITE" id="PS00691">
    <property type="entry name" value="DNA_PHOTOLYASES_1_2"/>
    <property type="match status" value="1"/>
</dbReference>
<proteinExistence type="inferred from homology"/>
<dbReference type="PROSITE" id="PS00394">
    <property type="entry name" value="DNA_PHOTOLYASES_1_1"/>
    <property type="match status" value="1"/>
</dbReference>
<evidence type="ECO:0000256" key="10">
    <source>
        <dbReference type="RuleBase" id="RU004182"/>
    </source>
</evidence>
<evidence type="ECO:0000256" key="3">
    <source>
        <dbReference type="ARBA" id="ARBA00014046"/>
    </source>
</evidence>
<evidence type="ECO:0000256" key="6">
    <source>
        <dbReference type="ARBA" id="ARBA00022991"/>
    </source>
</evidence>
<dbReference type="SUPFAM" id="SSF48173">
    <property type="entry name" value="Cryptochrome/photolyase FAD-binding domain"/>
    <property type="match status" value="1"/>
</dbReference>
<dbReference type="InterPro" id="IPR005101">
    <property type="entry name" value="Cryptochr/Photolyase_FAD-bd"/>
</dbReference>
<protein>
    <recommendedName>
        <fullName evidence="3">Deoxyribodipyrimidine photo-lyase</fullName>
        <ecNumber evidence="2">4.1.99.3</ecNumber>
    </recommendedName>
</protein>
<dbReference type="Pfam" id="PF03441">
    <property type="entry name" value="FAD_binding_7"/>
    <property type="match status" value="1"/>
</dbReference>
<dbReference type="InterPro" id="IPR036155">
    <property type="entry name" value="Crypto/Photolyase_N_sf"/>
</dbReference>
<feature type="binding site" evidence="8">
    <location>
        <begin position="245"/>
        <end position="249"/>
    </location>
    <ligand>
        <name>FAD</name>
        <dbReference type="ChEBI" id="CHEBI:57692"/>
    </ligand>
</feature>
<feature type="site" description="Electron transfer via tryptophanyl radical" evidence="9">
    <location>
        <position position="368"/>
    </location>
</feature>
<dbReference type="GO" id="GO:0000719">
    <property type="term" value="P:photoreactive repair"/>
    <property type="evidence" value="ECO:0007669"/>
    <property type="project" value="UniProtKB-ARBA"/>
</dbReference>
<evidence type="ECO:0000256" key="8">
    <source>
        <dbReference type="PIRSR" id="PIRSR602081-1"/>
    </source>
</evidence>
<dbReference type="PANTHER" id="PTHR11455:SF9">
    <property type="entry name" value="CRYPTOCHROME CIRCADIAN CLOCK 5 ISOFORM X1"/>
    <property type="match status" value="1"/>
</dbReference>
<dbReference type="Gene3D" id="1.25.40.80">
    <property type="match status" value="1"/>
</dbReference>
<dbReference type="OrthoDB" id="9772484at2"/>
<feature type="binding site" evidence="8">
    <location>
        <begin position="381"/>
        <end position="383"/>
    </location>
    <ligand>
        <name>FAD</name>
        <dbReference type="ChEBI" id="CHEBI:57692"/>
    </ligand>
</feature>
<comment type="similarity">
    <text evidence="10">Belongs to the DNA photolyase family.</text>
</comment>
<dbReference type="GO" id="GO:0003677">
    <property type="term" value="F:DNA binding"/>
    <property type="evidence" value="ECO:0007669"/>
    <property type="project" value="TreeGrafter"/>
</dbReference>
<dbReference type="InterPro" id="IPR002081">
    <property type="entry name" value="Cryptochrome/DNA_photolyase_1"/>
</dbReference>
<evidence type="ECO:0000256" key="9">
    <source>
        <dbReference type="PIRSR" id="PIRSR602081-2"/>
    </source>
</evidence>
<evidence type="ECO:0000256" key="7">
    <source>
        <dbReference type="ARBA" id="ARBA00033999"/>
    </source>
</evidence>
<evidence type="ECO:0000313" key="13">
    <source>
        <dbReference type="Proteomes" id="UP000094795"/>
    </source>
</evidence>
<keyword evidence="4 8" id="KW-0285">Flavoprotein</keyword>
<dbReference type="InterPro" id="IPR018394">
    <property type="entry name" value="DNA_photolyase_1_CS_C"/>
</dbReference>
<feature type="site" description="Electron transfer via tryptophanyl radical" evidence="9">
    <location>
        <position position="315"/>
    </location>
</feature>
<keyword evidence="12" id="KW-0456">Lyase</keyword>
<dbReference type="GO" id="GO:0003904">
    <property type="term" value="F:deoxyribodipyrimidine photo-lyase activity"/>
    <property type="evidence" value="ECO:0007669"/>
    <property type="project" value="UniProtKB-EC"/>
</dbReference>
<dbReference type="RefSeq" id="WP_066175447.1">
    <property type="nucleotide sequence ID" value="NZ_LQZT01000003.1"/>
</dbReference>
<reference evidence="12 13" key="1">
    <citation type="submission" date="2015-12" db="EMBL/GenBank/DDBJ databases">
        <authorList>
            <person name="Shamseldin A."/>
            <person name="Moawad H."/>
            <person name="Abd El-Rahim W.M."/>
            <person name="Sadowsky M.J."/>
        </authorList>
    </citation>
    <scope>NUCLEOTIDE SEQUENCE [LARGE SCALE GENOMIC DNA]</scope>
    <source>
        <strain evidence="12 13">JC234</strain>
    </source>
</reference>
<evidence type="ECO:0000259" key="11">
    <source>
        <dbReference type="PROSITE" id="PS51645"/>
    </source>
</evidence>
<dbReference type="AlphaFoldDB" id="A0A1C1YZE9"/>
<comment type="catalytic activity">
    <reaction evidence="7">
        <text>cyclobutadipyrimidine (in DNA) = 2 pyrimidine residues (in DNA).</text>
        <dbReference type="EC" id="4.1.99.3"/>
    </reaction>
</comment>
<dbReference type="InterPro" id="IPR036134">
    <property type="entry name" value="Crypto/Photolyase_FAD-like_sf"/>
</dbReference>
<evidence type="ECO:0000256" key="4">
    <source>
        <dbReference type="ARBA" id="ARBA00022630"/>
    </source>
</evidence>
<accession>A0A1C1YZE9</accession>
<feature type="domain" description="Photolyase/cryptochrome alpha/beta" evidence="11">
    <location>
        <begin position="10"/>
        <end position="137"/>
    </location>
</feature>
<comment type="cofactor">
    <cofactor evidence="1">
        <name>(6R)-5,10-methylene-5,6,7,8-tetrahydrofolate</name>
        <dbReference type="ChEBI" id="CHEBI:15636"/>
    </cofactor>
</comment>